<evidence type="ECO:0000256" key="6">
    <source>
        <dbReference type="SAM" id="SignalP"/>
    </source>
</evidence>
<keyword evidence="8" id="KW-1185">Reference proteome</keyword>
<keyword evidence="2 5" id="KW-0812">Transmembrane</keyword>
<feature type="chain" id="PRO_5001779755" description="Protein-S-isoprenylcysteine O-methyltransferase" evidence="6">
    <location>
        <begin position="19"/>
        <end position="236"/>
    </location>
</feature>
<organism evidence="7 8">
    <name type="scientific">Stachybotrys chlorohalonatus (strain IBT 40285)</name>
    <dbReference type="NCBI Taxonomy" id="1283841"/>
    <lineage>
        <taxon>Eukaryota</taxon>
        <taxon>Fungi</taxon>
        <taxon>Dikarya</taxon>
        <taxon>Ascomycota</taxon>
        <taxon>Pezizomycotina</taxon>
        <taxon>Sordariomycetes</taxon>
        <taxon>Hypocreomycetidae</taxon>
        <taxon>Hypocreales</taxon>
        <taxon>Stachybotryaceae</taxon>
        <taxon>Stachybotrys</taxon>
    </lineage>
</organism>
<evidence type="ECO:0000313" key="7">
    <source>
        <dbReference type="EMBL" id="KFA68484.1"/>
    </source>
</evidence>
<keyword evidence="3 5" id="KW-1133">Transmembrane helix</keyword>
<comment type="similarity">
    <text evidence="5">Belongs to the class VI-like SAM-binding methyltransferase superfamily. Isoprenylcysteine carboxyl methyltransferase family.</text>
</comment>
<dbReference type="Gene3D" id="1.20.120.1630">
    <property type="match status" value="1"/>
</dbReference>
<accession>A0A084QWZ9</accession>
<proteinExistence type="inferred from homology"/>
<dbReference type="InParanoid" id="A0A084QWZ9"/>
<dbReference type="HOGENOM" id="CLU_065200_6_1_1"/>
<dbReference type="Pfam" id="PF04140">
    <property type="entry name" value="ICMT"/>
    <property type="match status" value="1"/>
</dbReference>
<feature type="signal peptide" evidence="6">
    <location>
        <begin position="1"/>
        <end position="18"/>
    </location>
</feature>
<dbReference type="PANTHER" id="PTHR12714">
    <property type="entry name" value="PROTEIN-S ISOPRENYLCYSTEINE O-METHYLTRANSFERASE"/>
    <property type="match status" value="1"/>
</dbReference>
<evidence type="ECO:0000256" key="4">
    <source>
        <dbReference type="ARBA" id="ARBA00023136"/>
    </source>
</evidence>
<dbReference type="GO" id="GO:0004671">
    <property type="term" value="F:protein C-terminal S-isoprenylcysteine carboxyl O-methyltransferase activity"/>
    <property type="evidence" value="ECO:0007669"/>
    <property type="project" value="UniProtKB-EC"/>
</dbReference>
<dbReference type="STRING" id="1283841.A0A084QWZ9"/>
<dbReference type="EC" id="2.1.1.100" evidence="5"/>
<evidence type="ECO:0000313" key="8">
    <source>
        <dbReference type="Proteomes" id="UP000028524"/>
    </source>
</evidence>
<feature type="transmembrane region" description="Helical" evidence="5">
    <location>
        <begin position="185"/>
        <end position="204"/>
    </location>
</feature>
<protein>
    <recommendedName>
        <fullName evidence="5">Protein-S-isoprenylcysteine O-methyltransferase</fullName>
        <ecNumber evidence="5">2.1.1.100</ecNumber>
    </recommendedName>
</protein>
<reference evidence="7 8" key="1">
    <citation type="journal article" date="2014" name="BMC Genomics">
        <title>Comparative genome sequencing reveals chemotype-specific gene clusters in the toxigenic black mold Stachybotrys.</title>
        <authorList>
            <person name="Semeiks J."/>
            <person name="Borek D."/>
            <person name="Otwinowski Z."/>
            <person name="Grishin N.V."/>
        </authorList>
    </citation>
    <scope>NUCLEOTIDE SEQUENCE [LARGE SCALE GENOMIC DNA]</scope>
    <source>
        <strain evidence="7 8">IBT 40285</strain>
    </source>
</reference>
<evidence type="ECO:0000256" key="1">
    <source>
        <dbReference type="ARBA" id="ARBA00004141"/>
    </source>
</evidence>
<comment type="catalytic activity">
    <reaction evidence="5">
        <text>[protein]-C-terminal S-[(2E,6E)-farnesyl]-L-cysteine + S-adenosyl-L-methionine = [protein]-C-terminal S-[(2E,6E)-farnesyl]-L-cysteine methyl ester + S-adenosyl-L-homocysteine</text>
        <dbReference type="Rhea" id="RHEA:21672"/>
        <dbReference type="Rhea" id="RHEA-COMP:12125"/>
        <dbReference type="Rhea" id="RHEA-COMP:12126"/>
        <dbReference type="ChEBI" id="CHEBI:57856"/>
        <dbReference type="ChEBI" id="CHEBI:59789"/>
        <dbReference type="ChEBI" id="CHEBI:90510"/>
        <dbReference type="ChEBI" id="CHEBI:90511"/>
        <dbReference type="EC" id="2.1.1.100"/>
    </reaction>
</comment>
<name>A0A084QWZ9_STAC4</name>
<sequence length="236" mass="25666">MSFAQASLAATILASTFGTYVALSPPNPNPKTNSASTSDSVRGLYLAHEHSTKICLAPIGLLALQTASLAFLYPSIPPNILRYGPQNGLNANVITWSSTTTIPLGLIVCAGIPLRLVSYASLGKNFTFALAEPDRLTTTGIYRYVQHPSYLGIAILASCNGMLLCRTDGAMSTWAGPQGFRVLQFMAWLFVPLGFSALGVLIWTRVKEEERMLHAKFGKEWELWHKATARFLPGIF</sequence>
<keyword evidence="6" id="KW-0732">Signal</keyword>
<keyword evidence="5" id="KW-0808">Transferase</keyword>
<dbReference type="GO" id="GO:0005789">
    <property type="term" value="C:endoplasmic reticulum membrane"/>
    <property type="evidence" value="ECO:0007669"/>
    <property type="project" value="UniProtKB-SubCell"/>
</dbReference>
<keyword evidence="5" id="KW-0256">Endoplasmic reticulum</keyword>
<keyword evidence="5" id="KW-0489">Methyltransferase</keyword>
<evidence type="ECO:0000256" key="5">
    <source>
        <dbReference type="RuleBase" id="RU362022"/>
    </source>
</evidence>
<gene>
    <name evidence="7" type="ORF">S40285_05387</name>
</gene>
<evidence type="ECO:0000256" key="2">
    <source>
        <dbReference type="ARBA" id="ARBA00022692"/>
    </source>
</evidence>
<dbReference type="EMBL" id="KL659845">
    <property type="protein sequence ID" value="KFA68484.1"/>
    <property type="molecule type" value="Genomic_DNA"/>
</dbReference>
<dbReference type="Proteomes" id="UP000028524">
    <property type="component" value="Unassembled WGS sequence"/>
</dbReference>
<keyword evidence="5" id="KW-0949">S-adenosyl-L-methionine</keyword>
<comment type="caution">
    <text evidence="5">Lacks conserved residue(s) required for the propagation of feature annotation.</text>
</comment>
<dbReference type="InterPro" id="IPR007269">
    <property type="entry name" value="ICMT_MeTrfase"/>
</dbReference>
<dbReference type="AlphaFoldDB" id="A0A084QWZ9"/>
<dbReference type="GO" id="GO:0032259">
    <property type="term" value="P:methylation"/>
    <property type="evidence" value="ECO:0007669"/>
    <property type="project" value="UniProtKB-KW"/>
</dbReference>
<comment type="subcellular location">
    <subcellularLocation>
        <location evidence="5">Endoplasmic reticulum membrane</location>
        <topology evidence="5">Multi-pass membrane protein</topology>
    </subcellularLocation>
    <subcellularLocation>
        <location evidence="1">Membrane</location>
        <topology evidence="1">Multi-pass membrane protein</topology>
    </subcellularLocation>
</comment>
<evidence type="ECO:0000256" key="3">
    <source>
        <dbReference type="ARBA" id="ARBA00022989"/>
    </source>
</evidence>
<dbReference type="OrthoDB" id="422086at2759"/>
<dbReference type="PANTHER" id="PTHR12714:SF9">
    <property type="entry name" value="PROTEIN-S-ISOPRENYLCYSTEINE O-METHYLTRANSFERASE"/>
    <property type="match status" value="1"/>
</dbReference>
<dbReference type="OMA" id="WHAKTAR"/>
<keyword evidence="4 5" id="KW-0472">Membrane</keyword>